<gene>
    <name evidence="3" type="ORF">TM35_000012220</name>
</gene>
<dbReference type="VEuPathDB" id="TriTrypDB:TM35_000012220"/>
<feature type="transmembrane region" description="Helical" evidence="2">
    <location>
        <begin position="262"/>
        <end position="283"/>
    </location>
</feature>
<name>A0A1X0P945_9TRYP</name>
<dbReference type="GeneID" id="39980683"/>
<dbReference type="OrthoDB" id="10475450at2759"/>
<feature type="compositionally biased region" description="Polar residues" evidence="1">
    <location>
        <begin position="321"/>
        <end position="330"/>
    </location>
</feature>
<dbReference type="EMBL" id="NBCO01000001">
    <property type="protein sequence ID" value="ORC93345.1"/>
    <property type="molecule type" value="Genomic_DNA"/>
</dbReference>
<reference evidence="3 4" key="1">
    <citation type="submission" date="2017-03" db="EMBL/GenBank/DDBJ databases">
        <title>An alternative strategy for trypanosome survival in the mammalian bloodstream revealed through genome and transcriptome analysis of the ubiquitous bovine parasite Trypanosoma (Megatrypanum) theileri.</title>
        <authorList>
            <person name="Kelly S."/>
            <person name="Ivens A."/>
            <person name="Mott A."/>
            <person name="O'Neill E."/>
            <person name="Emms D."/>
            <person name="Macleod O."/>
            <person name="Voorheis P."/>
            <person name="Matthews J."/>
            <person name="Matthews K."/>
            <person name="Carrington M."/>
        </authorList>
    </citation>
    <scope>NUCLEOTIDE SEQUENCE [LARGE SCALE GENOMIC DNA]</scope>
    <source>
        <strain evidence="3">Edinburgh</strain>
    </source>
</reference>
<comment type="caution">
    <text evidence="3">The sequence shown here is derived from an EMBL/GenBank/DDBJ whole genome shotgun (WGS) entry which is preliminary data.</text>
</comment>
<feature type="region of interest" description="Disordered" evidence="1">
    <location>
        <begin position="25"/>
        <end position="102"/>
    </location>
</feature>
<evidence type="ECO:0000313" key="3">
    <source>
        <dbReference type="EMBL" id="ORC93345.1"/>
    </source>
</evidence>
<keyword evidence="2" id="KW-1133">Transmembrane helix</keyword>
<keyword evidence="4" id="KW-1185">Reference proteome</keyword>
<evidence type="ECO:0008006" key="5">
    <source>
        <dbReference type="Google" id="ProtNLM"/>
    </source>
</evidence>
<feature type="transmembrane region" description="Helical" evidence="2">
    <location>
        <begin position="371"/>
        <end position="395"/>
    </location>
</feature>
<feature type="compositionally biased region" description="Basic and acidic residues" evidence="1">
    <location>
        <begin position="89"/>
        <end position="98"/>
    </location>
</feature>
<sequence length="397" mass="44717">MTEKSSRFLSLEDSPDDWELLEALEVSPSTTKRKKSDTKDDFIKGFDRTTEVKNEENVGEKSSGVRAEIQERDKKIDPSSSSYDDDDDNRPPEAEKRSYGCQNCSSIDGEGSVTSSRFLLRDRTRSCASAAEEIFMRQFEEDESGQFISSSSIFPSEPNVDKSLMDESEDFIPYGCTFGATPFGSKNVNDYSDDCKELILCFGMCCWDFISHLFLSIDAVSKWLLLTSTASVAIWVVAWIWYEPHDINTCSLLNILGKGAVFMQVLLFGVGPPLFIIGILLPFKTFGATTAEPTWSETEEEDVSEEKTKNNKDDNNKDETQNQPETSSNMQKTDMTMFLRCFFKTREEEEENNEDVQNEEDGIHVKKSSRLVIRLGSVVLLCISVGAITQSVILYCS</sequence>
<proteinExistence type="predicted"/>
<feature type="transmembrane region" description="Helical" evidence="2">
    <location>
        <begin position="223"/>
        <end position="242"/>
    </location>
</feature>
<dbReference type="AlphaFoldDB" id="A0A1X0P945"/>
<dbReference type="RefSeq" id="XP_028887411.1">
    <property type="nucleotide sequence ID" value="XM_029020903.1"/>
</dbReference>
<protein>
    <recommendedName>
        <fullName evidence="5">Transmembrane protein</fullName>
    </recommendedName>
</protein>
<evidence type="ECO:0000256" key="2">
    <source>
        <dbReference type="SAM" id="Phobius"/>
    </source>
</evidence>
<evidence type="ECO:0000256" key="1">
    <source>
        <dbReference type="SAM" id="MobiDB-lite"/>
    </source>
</evidence>
<feature type="compositionally biased region" description="Basic and acidic residues" evidence="1">
    <location>
        <begin position="37"/>
        <end position="59"/>
    </location>
</feature>
<organism evidence="3 4">
    <name type="scientific">Trypanosoma theileri</name>
    <dbReference type="NCBI Taxonomy" id="67003"/>
    <lineage>
        <taxon>Eukaryota</taxon>
        <taxon>Discoba</taxon>
        <taxon>Euglenozoa</taxon>
        <taxon>Kinetoplastea</taxon>
        <taxon>Metakinetoplastina</taxon>
        <taxon>Trypanosomatida</taxon>
        <taxon>Trypanosomatidae</taxon>
        <taxon>Trypanosoma</taxon>
    </lineage>
</organism>
<accession>A0A1X0P945</accession>
<dbReference type="Proteomes" id="UP000192257">
    <property type="component" value="Unassembled WGS sequence"/>
</dbReference>
<keyword evidence="2" id="KW-0472">Membrane</keyword>
<evidence type="ECO:0000313" key="4">
    <source>
        <dbReference type="Proteomes" id="UP000192257"/>
    </source>
</evidence>
<feature type="region of interest" description="Disordered" evidence="1">
    <location>
        <begin position="293"/>
        <end position="330"/>
    </location>
</feature>
<feature type="compositionally biased region" description="Basic and acidic residues" evidence="1">
    <location>
        <begin position="68"/>
        <end position="77"/>
    </location>
</feature>
<keyword evidence="2" id="KW-0812">Transmembrane</keyword>
<feature type="compositionally biased region" description="Basic and acidic residues" evidence="1">
    <location>
        <begin position="305"/>
        <end position="320"/>
    </location>
</feature>